<evidence type="ECO:0000256" key="1">
    <source>
        <dbReference type="SAM" id="SignalP"/>
    </source>
</evidence>
<dbReference type="OrthoDB" id="7960368at2"/>
<gene>
    <name evidence="2" type="ORF">ATL17_2453</name>
</gene>
<organism evidence="2 3">
    <name type="scientific">Maritalea mobilis</name>
    <dbReference type="NCBI Taxonomy" id="483324"/>
    <lineage>
        <taxon>Bacteria</taxon>
        <taxon>Pseudomonadati</taxon>
        <taxon>Pseudomonadota</taxon>
        <taxon>Alphaproteobacteria</taxon>
        <taxon>Hyphomicrobiales</taxon>
        <taxon>Devosiaceae</taxon>
        <taxon>Maritalea</taxon>
    </lineage>
</organism>
<reference evidence="2 3" key="1">
    <citation type="submission" date="2019-03" db="EMBL/GenBank/DDBJ databases">
        <title>Genomic Encyclopedia of Type Strains, Phase III (KMG-III): the genomes of soil and plant-associated and newly described type strains.</title>
        <authorList>
            <person name="Whitman W."/>
        </authorList>
    </citation>
    <scope>NUCLEOTIDE SEQUENCE [LARGE SCALE GENOMIC DNA]</scope>
    <source>
        <strain evidence="2 3">CGMCC 1.7002</strain>
    </source>
</reference>
<accession>A0A4V3DAZ8</accession>
<dbReference type="Proteomes" id="UP000295391">
    <property type="component" value="Unassembled WGS sequence"/>
</dbReference>
<evidence type="ECO:0000313" key="2">
    <source>
        <dbReference type="EMBL" id="TDQ64434.1"/>
    </source>
</evidence>
<proteinExistence type="predicted"/>
<feature type="signal peptide" evidence="1">
    <location>
        <begin position="1"/>
        <end position="27"/>
    </location>
</feature>
<evidence type="ECO:0000313" key="3">
    <source>
        <dbReference type="Proteomes" id="UP000295391"/>
    </source>
</evidence>
<keyword evidence="3" id="KW-1185">Reference proteome</keyword>
<dbReference type="EMBL" id="SNYR01000002">
    <property type="protein sequence ID" value="TDQ64434.1"/>
    <property type="molecule type" value="Genomic_DNA"/>
</dbReference>
<protein>
    <submittedName>
        <fullName evidence="2">Uncharacterized protein</fullName>
    </submittedName>
</protein>
<feature type="chain" id="PRO_5020242929" evidence="1">
    <location>
        <begin position="28"/>
        <end position="273"/>
    </location>
</feature>
<comment type="caution">
    <text evidence="2">The sequence shown here is derived from an EMBL/GenBank/DDBJ whole genome shotgun (WGS) entry which is preliminary data.</text>
</comment>
<keyword evidence="1" id="KW-0732">Signal</keyword>
<dbReference type="RefSeq" id="WP_133573040.1">
    <property type="nucleotide sequence ID" value="NZ_SNYR01000002.1"/>
</dbReference>
<name>A0A4V3DAZ8_9HYPH</name>
<dbReference type="AlphaFoldDB" id="A0A4V3DAZ8"/>
<sequence>MMLWFKPYAVFLGVCLSTLFAVQSAWAEEAIPLGDGSHFIVDEYLIQTIKDTGEVKLLVKGKPDFQPENFGPIPADFFARKLESLCENLVNNSWDQLKAQKIGKIRIRWDFTPATRPEGLSNDVKWSRFHEVDFALNDDQQCISMPLSVAQDNLTPKTPSGVGATLRYVEEGDQWGELQLVYALGNVEQMANVKFMNSAAMELCLIHGNSILEQRFKYYNQYETATVAIQFEHKNKQRVSIERFIFPVVDKKCETGLSDMLKTLILETANATN</sequence>